<dbReference type="AlphaFoldDB" id="A0A0F5N8Q8"/>
<comment type="caution">
    <text evidence="1">The sequence shown here is derived from an EMBL/GenBank/DDBJ whole genome shotgun (WGS) entry which is preliminary data.</text>
</comment>
<protein>
    <recommendedName>
        <fullName evidence="3">Lipoprotein LppJ</fullName>
    </recommendedName>
</protein>
<dbReference type="EMBL" id="LQPH01000141">
    <property type="protein sequence ID" value="ORW19205.1"/>
    <property type="molecule type" value="Genomic_DNA"/>
</dbReference>
<evidence type="ECO:0000313" key="1">
    <source>
        <dbReference type="EMBL" id="ORW19205.1"/>
    </source>
</evidence>
<dbReference type="Proteomes" id="UP000193781">
    <property type="component" value="Unassembled WGS sequence"/>
</dbReference>
<sequence>MFPSRHDPDHPEHPLSDEQTRAQVIDPAKQIVTTAGLQNVSAVFGWESCNDQGDPPFRGRVDVSFDPPSGVDQGAYFDQIAKTMVANGWSAGAPPGQHSFGAVIHKNGVMASIGKSGGTLKAGSVELSGECRNMGNHRHDGTWYDVTNELTGR</sequence>
<dbReference type="RefSeq" id="WP_046185187.1">
    <property type="nucleotide sequence ID" value="NZ_JACKSS010000151.1"/>
</dbReference>
<reference evidence="1 2" key="1">
    <citation type="submission" date="2016-01" db="EMBL/GenBank/DDBJ databases">
        <title>The new phylogeny of the genus Mycobacterium.</title>
        <authorList>
            <person name="Tarcisio F."/>
            <person name="Conor M."/>
            <person name="Antonella G."/>
            <person name="Elisabetta G."/>
            <person name="Giulia F.S."/>
            <person name="Sara T."/>
            <person name="Anna F."/>
            <person name="Clotilde B."/>
            <person name="Roberto B."/>
            <person name="Veronica D.S."/>
            <person name="Fabio R."/>
            <person name="Monica P."/>
            <person name="Olivier J."/>
            <person name="Enrico T."/>
            <person name="Nicola S."/>
        </authorList>
    </citation>
    <scope>NUCLEOTIDE SEQUENCE [LARGE SCALE GENOMIC DNA]</scope>
    <source>
        <strain evidence="1 2">DSM 44803</strain>
    </source>
</reference>
<dbReference type="OrthoDB" id="4743914at2"/>
<keyword evidence="2" id="KW-1185">Reference proteome</keyword>
<evidence type="ECO:0008006" key="3">
    <source>
        <dbReference type="Google" id="ProtNLM"/>
    </source>
</evidence>
<name>A0A0F5N8Q8_9MYCO</name>
<accession>A0A0F5N8Q8</accession>
<organism evidence="1 2">
    <name type="scientific">Mycobacterium nebraskense</name>
    <dbReference type="NCBI Taxonomy" id="244292"/>
    <lineage>
        <taxon>Bacteria</taxon>
        <taxon>Bacillati</taxon>
        <taxon>Actinomycetota</taxon>
        <taxon>Actinomycetes</taxon>
        <taxon>Mycobacteriales</taxon>
        <taxon>Mycobacteriaceae</taxon>
        <taxon>Mycobacterium</taxon>
    </lineage>
</organism>
<gene>
    <name evidence="1" type="ORF">AWC17_09450</name>
</gene>
<evidence type="ECO:0000313" key="2">
    <source>
        <dbReference type="Proteomes" id="UP000193781"/>
    </source>
</evidence>
<proteinExistence type="predicted"/>